<accession>A0ACB7ZEB9</accession>
<dbReference type="Proteomes" id="UP000828048">
    <property type="component" value="Chromosome 12"/>
</dbReference>
<proteinExistence type="predicted"/>
<evidence type="ECO:0000313" key="1">
    <source>
        <dbReference type="EMBL" id="KAH7864100.1"/>
    </source>
</evidence>
<reference evidence="1 2" key="1">
    <citation type="journal article" date="2021" name="Hortic Res">
        <title>High-quality reference genome and annotation aids understanding of berry development for evergreen blueberry (Vaccinium darrowii).</title>
        <authorList>
            <person name="Yu J."/>
            <person name="Hulse-Kemp A.M."/>
            <person name="Babiker E."/>
            <person name="Staton M."/>
        </authorList>
    </citation>
    <scope>NUCLEOTIDE SEQUENCE [LARGE SCALE GENOMIC DNA]</scope>
    <source>
        <strain evidence="2">cv. NJ 8807/NJ 8810</strain>
        <tissue evidence="1">Young leaf</tissue>
    </source>
</reference>
<comment type="caution">
    <text evidence="1">The sequence shown here is derived from an EMBL/GenBank/DDBJ whole genome shotgun (WGS) entry which is preliminary data.</text>
</comment>
<keyword evidence="2" id="KW-1185">Reference proteome</keyword>
<organism evidence="1 2">
    <name type="scientific">Vaccinium darrowii</name>
    <dbReference type="NCBI Taxonomy" id="229202"/>
    <lineage>
        <taxon>Eukaryota</taxon>
        <taxon>Viridiplantae</taxon>
        <taxon>Streptophyta</taxon>
        <taxon>Embryophyta</taxon>
        <taxon>Tracheophyta</taxon>
        <taxon>Spermatophyta</taxon>
        <taxon>Magnoliopsida</taxon>
        <taxon>eudicotyledons</taxon>
        <taxon>Gunneridae</taxon>
        <taxon>Pentapetalae</taxon>
        <taxon>asterids</taxon>
        <taxon>Ericales</taxon>
        <taxon>Ericaceae</taxon>
        <taxon>Vaccinioideae</taxon>
        <taxon>Vaccinieae</taxon>
        <taxon>Vaccinium</taxon>
    </lineage>
</organism>
<gene>
    <name evidence="1" type="ORF">Vadar_025725</name>
</gene>
<name>A0ACB7ZEB9_9ERIC</name>
<evidence type="ECO:0000313" key="2">
    <source>
        <dbReference type="Proteomes" id="UP000828048"/>
    </source>
</evidence>
<protein>
    <submittedName>
        <fullName evidence="1">Uncharacterized protein</fullName>
    </submittedName>
</protein>
<dbReference type="EMBL" id="CM037162">
    <property type="protein sequence ID" value="KAH7864100.1"/>
    <property type="molecule type" value="Genomic_DNA"/>
</dbReference>
<sequence length="465" mass="48917">MVVVAGLVEQGKAQTCASTFFSSLVQLIPCRAAVVPFNPLPPSAACCNAIKTLGQPCLCVLVNGPPITGVDRNMAMQLPDKCTVNFESCTDAAVFTLENRCNSTIWPGILAGAGHPQLMNGGLVLSPGQTININATTGWSGRVWGRTECSFDQYGRGNCATGDCGSGMEQCAGTGGAPPATLAEFTLDSPLDFYDVSLVNGFNVPVSIGPSGGSGDCRAVRCLADLNQLCPSGLEVRRNGQVVACGDATVITLQNRCTATIWPRSSMSGLGKPDLMVAGVALNPGQTLNISPPARWSGEVWASTECSFDQAGGVNCATGYCDPSIKECGTVTDGPPPTTSAMFMLDDQFDSYFISLLSGFNIPLSIVPSGGSGECKPVRCLTDLNLHCPSKLQVRRNDRVVGCKSACWTSQLPEDCCIGTNPDTCKPSSYSKFFKDSCPSAFTFGYYDPKSHFTCTGADYLISFC</sequence>